<dbReference type="PANTHER" id="PTHR23082">
    <property type="entry name" value="TRANSCRIPTION INITIATION FACTOR IIIC TFIIIC , POLYPEPTIDE 3-RELATED"/>
    <property type="match status" value="1"/>
</dbReference>
<dbReference type="Gene3D" id="1.25.40.10">
    <property type="entry name" value="Tetratricopeptide repeat domain"/>
    <property type="match status" value="1"/>
</dbReference>
<dbReference type="EMBL" id="JAACLJ010000004">
    <property type="protein sequence ID" value="KAF4587562.1"/>
    <property type="molecule type" value="Genomic_DNA"/>
</dbReference>
<dbReference type="SMART" id="SM00028">
    <property type="entry name" value="TPR"/>
    <property type="match status" value="3"/>
</dbReference>
<dbReference type="SUPFAM" id="SSF48452">
    <property type="entry name" value="TPR-like"/>
    <property type="match status" value="1"/>
</dbReference>
<dbReference type="InterPro" id="IPR039340">
    <property type="entry name" value="Tfc4/TFIIIC-102/Sfc4"/>
</dbReference>
<organism evidence="2 3">
    <name type="scientific">Ophiocordyceps camponoti-floridani</name>
    <dbReference type="NCBI Taxonomy" id="2030778"/>
    <lineage>
        <taxon>Eukaryota</taxon>
        <taxon>Fungi</taxon>
        <taxon>Dikarya</taxon>
        <taxon>Ascomycota</taxon>
        <taxon>Pezizomycotina</taxon>
        <taxon>Sordariomycetes</taxon>
        <taxon>Hypocreomycetidae</taxon>
        <taxon>Hypocreales</taxon>
        <taxon>Ophiocordycipitaceae</taxon>
        <taxon>Ophiocordyceps</taxon>
    </lineage>
</organism>
<comment type="caution">
    <text evidence="2">The sequence shown here is derived from an EMBL/GenBank/DDBJ whole genome shotgun (WGS) entry which is preliminary data.</text>
</comment>
<gene>
    <name evidence="2" type="ORF">GQ602_004255</name>
</gene>
<feature type="compositionally biased region" description="Acidic residues" evidence="1">
    <location>
        <begin position="12"/>
        <end position="22"/>
    </location>
</feature>
<keyword evidence="3" id="KW-1185">Reference proteome</keyword>
<dbReference type="InterPro" id="IPR019734">
    <property type="entry name" value="TPR_rpt"/>
</dbReference>
<dbReference type="InterPro" id="IPR011990">
    <property type="entry name" value="TPR-like_helical_dom_sf"/>
</dbReference>
<reference evidence="2 3" key="1">
    <citation type="journal article" date="2020" name="G3 (Bethesda)">
        <title>Genetic Underpinnings of Host Manipulation by Ophiocordyceps as Revealed by Comparative Transcriptomics.</title>
        <authorList>
            <person name="Will I."/>
            <person name="Das B."/>
            <person name="Trinh T."/>
            <person name="Brachmann A."/>
            <person name="Ohm R.A."/>
            <person name="de Bekker C."/>
        </authorList>
    </citation>
    <scope>NUCLEOTIDE SEQUENCE [LARGE SCALE GENOMIC DNA]</scope>
    <source>
        <strain evidence="2 3">EC05</strain>
    </source>
</reference>
<dbReference type="GO" id="GO:0006383">
    <property type="term" value="P:transcription by RNA polymerase III"/>
    <property type="evidence" value="ECO:0007669"/>
    <property type="project" value="InterPro"/>
</dbReference>
<feature type="compositionally biased region" description="Basic and acidic residues" evidence="1">
    <location>
        <begin position="222"/>
        <end position="233"/>
    </location>
</feature>
<proteinExistence type="predicted"/>
<feature type="compositionally biased region" description="Basic residues" evidence="1">
    <location>
        <begin position="183"/>
        <end position="196"/>
    </location>
</feature>
<dbReference type="AlphaFoldDB" id="A0A8H4Q6H3"/>
<name>A0A8H4Q6H3_9HYPO</name>
<dbReference type="PANTHER" id="PTHR23082:SF0">
    <property type="entry name" value="GENERAL TRANSCRIPTION FACTOR 3C POLYPEPTIDE 3"/>
    <property type="match status" value="1"/>
</dbReference>
<evidence type="ECO:0000313" key="2">
    <source>
        <dbReference type="EMBL" id="KAF4587562.1"/>
    </source>
</evidence>
<protein>
    <submittedName>
        <fullName evidence="2">Transcription factor tau subunit sfc4</fullName>
    </submittedName>
</protein>
<dbReference type="GO" id="GO:0000127">
    <property type="term" value="C:transcription factor TFIIIC complex"/>
    <property type="evidence" value="ECO:0007669"/>
    <property type="project" value="TreeGrafter"/>
</dbReference>
<evidence type="ECO:0000313" key="3">
    <source>
        <dbReference type="Proteomes" id="UP000562929"/>
    </source>
</evidence>
<sequence length="451" mass="51360">MNHTQAPVSGVPDEEGSEVDSDLEDLRDDIARLDQSGHVSEALNHLDLLAWDLPQKKEFVKDFPFLVYDLASELSRGGRQQVAIEYFQLLRECLGDTDSAVLLQLGRGYLALGKQSNAEECLLAAIEADHDSIDARIELANIYERAREDEEALILAAEAMALQDARARSANEPATKHSITSKYGRRPPRRCRRRCGSLKEPSSETQQSSWKSVVPRRYRPKRLTDPQRRIQEEQDRAAKLTSQYEAVRDLKREIAAGRHDLVPIWMSTCKELVDDFRSLKRFYTWEKYLHFLGSKRRCSSPVNEGQQSELSEMYDRLSRCVAPHGDQVVRGMGFGGLKAHRGIAFDEWLDLFLDYAISLAILHRREEAYQICKAAKDSNVFQSSESCFSIHVAWTVCAIYTNDEAHPAEMNIDICLLMLYGHILFTSTSYAYSLSYFLRARSIDPSNPMQP</sequence>
<accession>A0A8H4Q6H3</accession>
<feature type="region of interest" description="Disordered" evidence="1">
    <location>
        <begin position="1"/>
        <end position="22"/>
    </location>
</feature>
<dbReference type="OrthoDB" id="9991317at2759"/>
<feature type="region of interest" description="Disordered" evidence="1">
    <location>
        <begin position="167"/>
        <end position="233"/>
    </location>
</feature>
<dbReference type="Proteomes" id="UP000562929">
    <property type="component" value="Unassembled WGS sequence"/>
</dbReference>
<evidence type="ECO:0000256" key="1">
    <source>
        <dbReference type="SAM" id="MobiDB-lite"/>
    </source>
</evidence>